<comment type="caution">
    <text evidence="2">The sequence shown here is derived from an EMBL/GenBank/DDBJ whole genome shotgun (WGS) entry which is preliminary data.</text>
</comment>
<dbReference type="InterPro" id="IPR007922">
    <property type="entry name" value="DciA-like"/>
</dbReference>
<dbReference type="RefSeq" id="WP_109668973.1">
    <property type="nucleotide sequence ID" value="NZ_QGGW01000006.1"/>
</dbReference>
<dbReference type="PIRSF" id="PIRSF032064">
    <property type="entry name" value="UCP032064"/>
    <property type="match status" value="1"/>
</dbReference>
<proteinExistence type="predicted"/>
<dbReference type="AlphaFoldDB" id="A0A316GFZ7"/>
<dbReference type="EMBL" id="QGGW01000006">
    <property type="protein sequence ID" value="PWK59870.1"/>
    <property type="molecule type" value="Genomic_DNA"/>
</dbReference>
<dbReference type="Proteomes" id="UP000245708">
    <property type="component" value="Unassembled WGS sequence"/>
</dbReference>
<dbReference type="Pfam" id="PF05258">
    <property type="entry name" value="DciA"/>
    <property type="match status" value="1"/>
</dbReference>
<sequence length="176" mass="18976">MSRKPAPSQPEPPRRRKRGFETAGALLAGALKAPAEKRGFGEAKLLTHWPEIVGEDVAAIARPVKITWGRGFGGTLVLLTTGAHAPVLEMQKDRIADRVNATYGYRAVAHVHITQTAPTGFAEGRVAFRPAIPKAPPPPDPARLARAMEGMEGIEDARLKEALARLARNVLTPRNT</sequence>
<accession>A0A316GFZ7</accession>
<evidence type="ECO:0000313" key="2">
    <source>
        <dbReference type="EMBL" id="PWK59870.1"/>
    </source>
</evidence>
<evidence type="ECO:0000256" key="1">
    <source>
        <dbReference type="SAM" id="MobiDB-lite"/>
    </source>
</evidence>
<dbReference type="InterPro" id="IPR010593">
    <property type="entry name" value="DUF1159"/>
</dbReference>
<evidence type="ECO:0000313" key="3">
    <source>
        <dbReference type="Proteomes" id="UP000245708"/>
    </source>
</evidence>
<name>A0A316GFZ7_9RHOB</name>
<gene>
    <name evidence="2" type="ORF">C7455_106158</name>
</gene>
<feature type="region of interest" description="Disordered" evidence="1">
    <location>
        <begin position="1"/>
        <end position="21"/>
    </location>
</feature>
<keyword evidence="3" id="KW-1185">Reference proteome</keyword>
<protein>
    <submittedName>
        <fullName evidence="2">Uncharacterized protein</fullName>
    </submittedName>
</protein>
<reference evidence="2 3" key="1">
    <citation type="submission" date="2018-05" db="EMBL/GenBank/DDBJ databases">
        <title>Genomic Encyclopedia of Type Strains, Phase IV (KMG-IV): sequencing the most valuable type-strain genomes for metagenomic binning, comparative biology and taxonomic classification.</title>
        <authorList>
            <person name="Goeker M."/>
        </authorList>
    </citation>
    <scope>NUCLEOTIDE SEQUENCE [LARGE SCALE GENOMIC DNA]</scope>
    <source>
        <strain evidence="2 3">DSM 16097</strain>
    </source>
</reference>
<organism evidence="2 3">
    <name type="scientific">Roseicyclus mahoneyensis</name>
    <dbReference type="NCBI Taxonomy" id="164332"/>
    <lineage>
        <taxon>Bacteria</taxon>
        <taxon>Pseudomonadati</taxon>
        <taxon>Pseudomonadota</taxon>
        <taxon>Alphaproteobacteria</taxon>
        <taxon>Rhodobacterales</taxon>
        <taxon>Roseobacteraceae</taxon>
        <taxon>Roseicyclus</taxon>
    </lineage>
</organism>
<dbReference type="OrthoDB" id="7160947at2"/>